<accession>A0A7X1I6N6</accession>
<comment type="caution">
    <text evidence="2">The sequence shown here is derived from an EMBL/GenBank/DDBJ whole genome shotgun (WGS) entry which is preliminary data.</text>
</comment>
<sequence>MRILLAGNRGYLGSVLEQSLLRDGHEVVGLDTGFFDDAPVQPREDVRRAGPDHLAGCDAVVNLAALCNDACGELSAAATHRINGHAAVRLARLAKHLGVRTYVLASSCSVYGAARSGELTERDAVAPQTAYALSKVEAEEQVLRLADAAFAPVALRFATLFGDAPSFRSDIMVNRIALTASRWGEIRMSGEGLLWRPLLHVRDAARAVRRVLDTGGTAVGGQVFNVGFPEQNHRVADVVRMACELLPDVTVTKVPAPDNRSYAVNFDKFHTAFADFTSTCTAAEGLREVVRAYRLRLRHTLEEAGTGWAGTDRREGLLARRRSGDLDADFHWNAPSPAVA</sequence>
<dbReference type="CDD" id="cd08946">
    <property type="entry name" value="SDR_e"/>
    <property type="match status" value="1"/>
</dbReference>
<dbReference type="SUPFAM" id="SSF51735">
    <property type="entry name" value="NAD(P)-binding Rossmann-fold domains"/>
    <property type="match status" value="1"/>
</dbReference>
<proteinExistence type="predicted"/>
<dbReference type="RefSeq" id="WP_185948437.1">
    <property type="nucleotide sequence ID" value="NZ_JACMHY010000021.1"/>
</dbReference>
<evidence type="ECO:0000259" key="1">
    <source>
        <dbReference type="Pfam" id="PF01370"/>
    </source>
</evidence>
<name>A0A7X1I6N6_9ACTN</name>
<dbReference type="Proteomes" id="UP000517694">
    <property type="component" value="Unassembled WGS sequence"/>
</dbReference>
<evidence type="ECO:0000313" key="2">
    <source>
        <dbReference type="EMBL" id="MBC2869777.1"/>
    </source>
</evidence>
<dbReference type="InterPro" id="IPR001509">
    <property type="entry name" value="Epimerase_deHydtase"/>
</dbReference>
<dbReference type="Pfam" id="PF01370">
    <property type="entry name" value="Epimerase"/>
    <property type="match status" value="1"/>
</dbReference>
<feature type="domain" description="NAD-dependent epimerase/dehydratase" evidence="1">
    <location>
        <begin position="3"/>
        <end position="227"/>
    </location>
</feature>
<dbReference type="PANTHER" id="PTHR43245:SF23">
    <property type="entry name" value="NAD(P)-BINDING DOMAIN-CONTAINING PROTEIN"/>
    <property type="match status" value="1"/>
</dbReference>
<dbReference type="InterPro" id="IPR036291">
    <property type="entry name" value="NAD(P)-bd_dom_sf"/>
</dbReference>
<dbReference type="AlphaFoldDB" id="A0A7X1I6N6"/>
<dbReference type="EMBL" id="JACMHY010000021">
    <property type="protein sequence ID" value="MBC2869777.1"/>
    <property type="molecule type" value="Genomic_DNA"/>
</dbReference>
<reference evidence="2 3" key="1">
    <citation type="submission" date="2020-08" db="EMBL/GenBank/DDBJ databases">
        <title>Whole-Genome Sequence of French Clinical Streptomyces mexicanus Strain Q0842.</title>
        <authorList>
            <person name="Boxberger M."/>
            <person name="La Scola B."/>
        </authorList>
    </citation>
    <scope>NUCLEOTIDE SEQUENCE [LARGE SCALE GENOMIC DNA]</scope>
    <source>
        <strain evidence="2 3">Marseille-Q0842</strain>
    </source>
</reference>
<gene>
    <name evidence="2" type="ORF">H1R13_33950</name>
</gene>
<evidence type="ECO:0000313" key="3">
    <source>
        <dbReference type="Proteomes" id="UP000517694"/>
    </source>
</evidence>
<dbReference type="InterPro" id="IPR050177">
    <property type="entry name" value="Lipid_A_modif_metabolic_enz"/>
</dbReference>
<organism evidence="2 3">
    <name type="scientific">Streptomyces mexicanus</name>
    <dbReference type="NCBI Taxonomy" id="178566"/>
    <lineage>
        <taxon>Bacteria</taxon>
        <taxon>Bacillati</taxon>
        <taxon>Actinomycetota</taxon>
        <taxon>Actinomycetes</taxon>
        <taxon>Kitasatosporales</taxon>
        <taxon>Streptomycetaceae</taxon>
        <taxon>Streptomyces</taxon>
    </lineage>
</organism>
<keyword evidence="3" id="KW-1185">Reference proteome</keyword>
<dbReference type="Gene3D" id="3.40.50.720">
    <property type="entry name" value="NAD(P)-binding Rossmann-like Domain"/>
    <property type="match status" value="1"/>
</dbReference>
<dbReference type="PANTHER" id="PTHR43245">
    <property type="entry name" value="BIFUNCTIONAL POLYMYXIN RESISTANCE PROTEIN ARNA"/>
    <property type="match status" value="1"/>
</dbReference>
<protein>
    <submittedName>
        <fullName evidence="2">NAD-dependent epimerase/dehydratase family protein</fullName>
    </submittedName>
</protein>